<dbReference type="InterPro" id="IPR013783">
    <property type="entry name" value="Ig-like_fold"/>
</dbReference>
<dbReference type="EMBL" id="BJNH01000075">
    <property type="protein sequence ID" value="GEC28270.1"/>
    <property type="molecule type" value="Genomic_DNA"/>
</dbReference>
<protein>
    <recommendedName>
        <fullName evidence="2">Alpha-galactosidase NEW3 domain-containing protein</fullName>
    </recommendedName>
</protein>
<organism evidence="3 4">
    <name type="scientific">Pseudonocardia saturnea</name>
    <dbReference type="NCBI Taxonomy" id="33909"/>
    <lineage>
        <taxon>Bacteria</taxon>
        <taxon>Bacillati</taxon>
        <taxon>Actinomycetota</taxon>
        <taxon>Actinomycetes</taxon>
        <taxon>Pseudonocardiales</taxon>
        <taxon>Pseudonocardiaceae</taxon>
        <taxon>Pseudonocardia</taxon>
    </lineage>
</organism>
<keyword evidence="1" id="KW-1133">Transmembrane helix</keyword>
<feature type="transmembrane region" description="Helical" evidence="1">
    <location>
        <begin position="21"/>
        <end position="45"/>
    </location>
</feature>
<evidence type="ECO:0000313" key="3">
    <source>
        <dbReference type="EMBL" id="GEC28270.1"/>
    </source>
</evidence>
<keyword evidence="4" id="KW-1185">Reference proteome</keyword>
<name>A0ABQ0S5S0_9PSEU</name>
<dbReference type="InterPro" id="IPR018905">
    <property type="entry name" value="A-galactase_NEW3"/>
</dbReference>
<dbReference type="Pfam" id="PF10633">
    <property type="entry name" value="NPCBM_assoc"/>
    <property type="match status" value="1"/>
</dbReference>
<proteinExistence type="predicted"/>
<evidence type="ECO:0000313" key="4">
    <source>
        <dbReference type="Proteomes" id="UP000320693"/>
    </source>
</evidence>
<evidence type="ECO:0000259" key="2">
    <source>
        <dbReference type="Pfam" id="PF10633"/>
    </source>
</evidence>
<comment type="caution">
    <text evidence="3">The sequence shown here is derived from an EMBL/GenBank/DDBJ whole genome shotgun (WGS) entry which is preliminary data.</text>
</comment>
<dbReference type="Proteomes" id="UP000320693">
    <property type="component" value="Unassembled WGS sequence"/>
</dbReference>
<dbReference type="Gene3D" id="2.60.40.10">
    <property type="entry name" value="Immunoglobulins"/>
    <property type="match status" value="1"/>
</dbReference>
<evidence type="ECO:0000256" key="1">
    <source>
        <dbReference type="SAM" id="Phobius"/>
    </source>
</evidence>
<gene>
    <name evidence="3" type="ORF">PSA01_52990</name>
</gene>
<feature type="domain" description="Alpha-galactosidase NEW3" evidence="2">
    <location>
        <begin position="112"/>
        <end position="172"/>
    </location>
</feature>
<keyword evidence="1" id="KW-0472">Membrane</keyword>
<sequence>MPPTRWHKSKEEDIVKKISRRTAVLVGIPLGLLLAGGIAFAIVVLTTTIGGATGYIDSTASAKVASVSGTKSTTDCPNVTVDGASAVSINPLVSRTLVEGKTAEVIPGSCSATIRIENTGQVPITSSKWTAEKLPTGWSITQPYSATITIAPGQTGTVQLTVSAGSAAAAGPITGRIESTT</sequence>
<reference evidence="3 4" key="1">
    <citation type="submission" date="2019-06" db="EMBL/GenBank/DDBJ databases">
        <title>Whole genome shotgun sequence of Pseudonocardia saturnea NBRC 14499.</title>
        <authorList>
            <person name="Hosoyama A."/>
            <person name="Uohara A."/>
            <person name="Ohji S."/>
            <person name="Ichikawa N."/>
        </authorList>
    </citation>
    <scope>NUCLEOTIDE SEQUENCE [LARGE SCALE GENOMIC DNA]</scope>
    <source>
        <strain evidence="3 4">NBRC 14499</strain>
    </source>
</reference>
<accession>A0ABQ0S5S0</accession>
<keyword evidence="1" id="KW-0812">Transmembrane</keyword>